<accession>A0A6J4NUA6</accession>
<proteinExistence type="predicted"/>
<reference evidence="1" key="1">
    <citation type="submission" date="2020-02" db="EMBL/GenBank/DDBJ databases">
        <authorList>
            <person name="Meier V. D."/>
        </authorList>
    </citation>
    <scope>NUCLEOTIDE SEQUENCE</scope>
    <source>
        <strain evidence="1">AVDCRST_MAG84</strain>
    </source>
</reference>
<dbReference type="EMBL" id="CADCTZ010001448">
    <property type="protein sequence ID" value="CAA9398356.1"/>
    <property type="molecule type" value="Genomic_DNA"/>
</dbReference>
<gene>
    <name evidence="1" type="ORF">AVDCRST_MAG84-5993</name>
</gene>
<dbReference type="AlphaFoldDB" id="A0A6J4NUA6"/>
<protein>
    <submittedName>
        <fullName evidence="1">Uncharacterized protein</fullName>
    </submittedName>
</protein>
<organism evidence="1">
    <name type="scientific">uncultured Microcoleus sp</name>
    <dbReference type="NCBI Taxonomy" id="259945"/>
    <lineage>
        <taxon>Bacteria</taxon>
        <taxon>Bacillati</taxon>
        <taxon>Cyanobacteriota</taxon>
        <taxon>Cyanophyceae</taxon>
        <taxon>Oscillatoriophycideae</taxon>
        <taxon>Oscillatoriales</taxon>
        <taxon>Microcoleaceae</taxon>
        <taxon>Microcoleus</taxon>
        <taxon>environmental samples</taxon>
    </lineage>
</organism>
<sequence length="45" mass="5207">MLQKGAEELEKKIANFNTIEGYCWRLLGEHPSLRVYQLVVEVEGD</sequence>
<evidence type="ECO:0000313" key="1">
    <source>
        <dbReference type="EMBL" id="CAA9398356.1"/>
    </source>
</evidence>
<name>A0A6J4NUA6_9CYAN</name>